<dbReference type="AlphaFoldDB" id="A0A2A5SZM3"/>
<keyword evidence="2" id="KW-1185">Reference proteome</keyword>
<dbReference type="EMBL" id="NBYY01000034">
    <property type="protein sequence ID" value="PCS21364.1"/>
    <property type="molecule type" value="Genomic_DNA"/>
</dbReference>
<name>A0A2A5SZM3_9GAMM</name>
<proteinExistence type="predicted"/>
<dbReference type="Proteomes" id="UP000219020">
    <property type="component" value="Unassembled WGS sequence"/>
</dbReference>
<evidence type="ECO:0000313" key="1">
    <source>
        <dbReference type="EMBL" id="PCS21364.1"/>
    </source>
</evidence>
<protein>
    <submittedName>
        <fullName evidence="1">Uncharacterized protein</fullName>
    </submittedName>
</protein>
<reference evidence="2" key="1">
    <citation type="submission" date="2017-04" db="EMBL/GenBank/DDBJ databases">
        <title>Genome evolution of the luminous symbionts of deep sea anglerfish.</title>
        <authorList>
            <person name="Hendry T.A."/>
        </authorList>
    </citation>
    <scope>NUCLEOTIDE SEQUENCE [LARGE SCALE GENOMIC DNA]</scope>
</reference>
<accession>A0A2A5SZM3</accession>
<organism evidence="1 2">
    <name type="scientific">Candidatus Enterovibrio escicola</name>
    <dbReference type="NCBI Taxonomy" id="1927127"/>
    <lineage>
        <taxon>Bacteria</taxon>
        <taxon>Pseudomonadati</taxon>
        <taxon>Pseudomonadota</taxon>
        <taxon>Gammaproteobacteria</taxon>
        <taxon>Vibrionales</taxon>
        <taxon>Vibrionaceae</taxon>
        <taxon>Enterovibrio</taxon>
    </lineage>
</organism>
<sequence length="40" mass="4251">MSQVQSALTCCIFYLDELRNVGNTSLLSTGTRPTSAAITS</sequence>
<comment type="caution">
    <text evidence="1">The sequence shown here is derived from an EMBL/GenBank/DDBJ whole genome shotgun (WGS) entry which is preliminary data.</text>
</comment>
<gene>
    <name evidence="1" type="ORF">BTN49_2903</name>
</gene>
<evidence type="ECO:0000313" key="2">
    <source>
        <dbReference type="Proteomes" id="UP000219020"/>
    </source>
</evidence>